<evidence type="ECO:0000256" key="3">
    <source>
        <dbReference type="SAM" id="MobiDB-lite"/>
    </source>
</evidence>
<evidence type="ECO:0000313" key="6">
    <source>
        <dbReference type="Proteomes" id="UP001565368"/>
    </source>
</evidence>
<evidence type="ECO:0000259" key="4">
    <source>
        <dbReference type="PROSITE" id="PS50048"/>
    </source>
</evidence>
<dbReference type="PROSITE" id="PS00463">
    <property type="entry name" value="ZN2_CY6_FUNGAL_1"/>
    <property type="match status" value="1"/>
</dbReference>
<dbReference type="Gene3D" id="4.10.240.10">
    <property type="entry name" value="Zn(2)-C6 fungal-type DNA-binding domain"/>
    <property type="match status" value="1"/>
</dbReference>
<keyword evidence="2" id="KW-0539">Nucleus</keyword>
<dbReference type="InterPro" id="IPR021858">
    <property type="entry name" value="Fun_TF"/>
</dbReference>
<protein>
    <submittedName>
        <fullName evidence="5">Lysine requiring protein</fullName>
    </submittedName>
</protein>
<organism evidence="5 6">
    <name type="scientific">Vanrija albida</name>
    <dbReference type="NCBI Taxonomy" id="181172"/>
    <lineage>
        <taxon>Eukaryota</taxon>
        <taxon>Fungi</taxon>
        <taxon>Dikarya</taxon>
        <taxon>Basidiomycota</taxon>
        <taxon>Agaricomycotina</taxon>
        <taxon>Tremellomycetes</taxon>
        <taxon>Trichosporonales</taxon>
        <taxon>Trichosporonaceae</taxon>
        <taxon>Vanrija</taxon>
    </lineage>
</organism>
<feature type="domain" description="Zn(2)-C6 fungal-type" evidence="4">
    <location>
        <begin position="120"/>
        <end position="151"/>
    </location>
</feature>
<comment type="subcellular location">
    <subcellularLocation>
        <location evidence="1">Nucleus</location>
    </subcellularLocation>
</comment>
<dbReference type="CDD" id="cd00067">
    <property type="entry name" value="GAL4"/>
    <property type="match status" value="1"/>
</dbReference>
<accession>A0ABR3Q588</accession>
<reference evidence="5 6" key="1">
    <citation type="submission" date="2023-08" db="EMBL/GenBank/DDBJ databases">
        <title>Annotated Genome Sequence of Vanrija albida AlHP1.</title>
        <authorList>
            <person name="Herzog R."/>
        </authorList>
    </citation>
    <scope>NUCLEOTIDE SEQUENCE [LARGE SCALE GENOMIC DNA]</scope>
    <source>
        <strain evidence="5 6">AlHP1</strain>
    </source>
</reference>
<evidence type="ECO:0000256" key="2">
    <source>
        <dbReference type="ARBA" id="ARBA00023242"/>
    </source>
</evidence>
<dbReference type="Proteomes" id="UP001565368">
    <property type="component" value="Unassembled WGS sequence"/>
</dbReference>
<evidence type="ECO:0000313" key="5">
    <source>
        <dbReference type="EMBL" id="KAL1409905.1"/>
    </source>
</evidence>
<proteinExistence type="predicted"/>
<dbReference type="SUPFAM" id="SSF57701">
    <property type="entry name" value="Zn2/Cys6 DNA-binding domain"/>
    <property type="match status" value="1"/>
</dbReference>
<feature type="region of interest" description="Disordered" evidence="3">
    <location>
        <begin position="160"/>
        <end position="181"/>
    </location>
</feature>
<comment type="caution">
    <text evidence="5">The sequence shown here is derived from an EMBL/GenBank/DDBJ whole genome shotgun (WGS) entry which is preliminary data.</text>
</comment>
<dbReference type="PROSITE" id="PS50048">
    <property type="entry name" value="ZN2_CY6_FUNGAL_2"/>
    <property type="match status" value="1"/>
</dbReference>
<dbReference type="EMBL" id="JBBXJM010000003">
    <property type="protein sequence ID" value="KAL1409905.1"/>
    <property type="molecule type" value="Genomic_DNA"/>
</dbReference>
<sequence>MSGPAVSFSYAPSGALVLEIREPCPGCKHTHPTEKAQWDVIIRATSTWIAENNPVCRRFSGILPWARTLSPSTELAKDRTGTGAPQLPAPVATKVIVPVSVPARSELPIRTPKLGRSVFGCTTCKQRKVKCDQRRPSCANCSRKSGRKCVYEYEFVDRSQSPSEPAQAPTPAPETPFAPESNVGLADIAPDVLRTSAPWFQEASTSFQATAVAATPLNPSVSDTSPDTSPAGVEYSATVATFPMAGPSQPFLGGLSGPPGQLLPVSDKLQRQFPGELNTDIMSRRTDQDWLERCVDTNGLTWFIDASEVIDQRVLHSQQRKTCNDHRQTLLSTCWDAYLGFHGKIPLVLDNVDDLVSTAILQAFVAVGAQHYAYRAKMRMMPYEDHLAGAVAMSRLAVEATKRVIDSAGPDGLAPLTEAKLLMAQSMAFTEGFGGPQASIKRLSADPRTAPSGLEVVSVAICEVIQSLVRGNPSDISPDGKVTWMEEFGPSHRIIPECFGFSLGMVQLMAQTVHVLYGAEETTGPGHIGNLERLKTLYRSLSTTSLVAIYASPQSPRVQAGDLLFRQTLCCLIYMDGFNLGPSDALVARASDAIVELLVDAVAQGIYTARWLLPIIVGGSLCAPERQDSVRSVFEAMALTCGCNDIHLSLRLVEEVWARRDKGQDDWGWREVICEGGVWDVLYL</sequence>
<name>A0ABR3Q588_9TREE</name>
<dbReference type="Pfam" id="PF00172">
    <property type="entry name" value="Zn_clus"/>
    <property type="match status" value="1"/>
</dbReference>
<dbReference type="Pfam" id="PF11951">
    <property type="entry name" value="Fungal_trans_2"/>
    <property type="match status" value="1"/>
</dbReference>
<dbReference type="SMART" id="SM00066">
    <property type="entry name" value="GAL4"/>
    <property type="match status" value="1"/>
</dbReference>
<dbReference type="PANTHER" id="PTHR37534:SF46">
    <property type="entry name" value="ZN(II)2CYS6 TRANSCRIPTION FACTOR (EUROFUNG)"/>
    <property type="match status" value="1"/>
</dbReference>
<dbReference type="PANTHER" id="PTHR37534">
    <property type="entry name" value="TRANSCRIPTIONAL ACTIVATOR PROTEIN UGA3"/>
    <property type="match status" value="1"/>
</dbReference>
<gene>
    <name evidence="5" type="primary">LYS14</name>
    <name evidence="5" type="ORF">Q8F55_003904</name>
</gene>
<keyword evidence="6" id="KW-1185">Reference proteome</keyword>
<dbReference type="InterPro" id="IPR036864">
    <property type="entry name" value="Zn2-C6_fun-type_DNA-bd_sf"/>
</dbReference>
<dbReference type="GeneID" id="95984947"/>
<dbReference type="RefSeq" id="XP_069209849.1">
    <property type="nucleotide sequence ID" value="XM_069352431.1"/>
</dbReference>
<dbReference type="InterPro" id="IPR001138">
    <property type="entry name" value="Zn2Cys6_DnaBD"/>
</dbReference>
<evidence type="ECO:0000256" key="1">
    <source>
        <dbReference type="ARBA" id="ARBA00004123"/>
    </source>
</evidence>